<feature type="transmembrane region" description="Helical" evidence="6">
    <location>
        <begin position="651"/>
        <end position="673"/>
    </location>
</feature>
<keyword evidence="4 6" id="KW-1133">Transmembrane helix</keyword>
<protein>
    <submittedName>
        <fullName evidence="8">Cytochrome c oxidase assembly protein</fullName>
    </submittedName>
</protein>
<evidence type="ECO:0000256" key="1">
    <source>
        <dbReference type="ARBA" id="ARBA00004651"/>
    </source>
</evidence>
<feature type="transmembrane region" description="Helical" evidence="6">
    <location>
        <begin position="531"/>
        <end position="554"/>
    </location>
</feature>
<evidence type="ECO:0000256" key="2">
    <source>
        <dbReference type="ARBA" id="ARBA00022475"/>
    </source>
</evidence>
<keyword evidence="2" id="KW-1003">Cell membrane</keyword>
<evidence type="ECO:0000256" key="6">
    <source>
        <dbReference type="SAM" id="Phobius"/>
    </source>
</evidence>
<feature type="transmembrane region" description="Helical" evidence="6">
    <location>
        <begin position="68"/>
        <end position="88"/>
    </location>
</feature>
<dbReference type="InterPro" id="IPR032694">
    <property type="entry name" value="CopC/D"/>
</dbReference>
<dbReference type="Proteomes" id="UP001597391">
    <property type="component" value="Unassembled WGS sequence"/>
</dbReference>
<feature type="transmembrane region" description="Helical" evidence="6">
    <location>
        <begin position="486"/>
        <end position="510"/>
    </location>
</feature>
<dbReference type="InterPro" id="IPR008457">
    <property type="entry name" value="Cu-R_CopD_dom"/>
</dbReference>
<gene>
    <name evidence="8" type="ORF">ACFSYH_07120</name>
</gene>
<feature type="transmembrane region" description="Helical" evidence="6">
    <location>
        <begin position="354"/>
        <end position="377"/>
    </location>
</feature>
<evidence type="ECO:0000256" key="3">
    <source>
        <dbReference type="ARBA" id="ARBA00022692"/>
    </source>
</evidence>
<feature type="transmembrane region" description="Helical" evidence="6">
    <location>
        <begin position="457"/>
        <end position="480"/>
    </location>
</feature>
<evidence type="ECO:0000256" key="5">
    <source>
        <dbReference type="ARBA" id="ARBA00023136"/>
    </source>
</evidence>
<dbReference type="InterPro" id="IPR019108">
    <property type="entry name" value="Caa3_assmbl_CtaG-rel"/>
</dbReference>
<keyword evidence="3 6" id="KW-0812">Transmembrane</keyword>
<evidence type="ECO:0000259" key="7">
    <source>
        <dbReference type="Pfam" id="PF05425"/>
    </source>
</evidence>
<feature type="domain" description="Copper resistance protein D" evidence="7">
    <location>
        <begin position="275"/>
        <end position="377"/>
    </location>
</feature>
<feature type="transmembrane region" description="Helical" evidence="6">
    <location>
        <begin position="416"/>
        <end position="436"/>
    </location>
</feature>
<comment type="subcellular location">
    <subcellularLocation>
        <location evidence="1">Cell membrane</location>
        <topology evidence="1">Multi-pass membrane protein</topology>
    </subcellularLocation>
</comment>
<comment type="caution">
    <text evidence="8">The sequence shown here is derived from an EMBL/GenBank/DDBJ whole genome shotgun (WGS) entry which is preliminary data.</text>
</comment>
<feature type="transmembrane region" description="Helical" evidence="6">
    <location>
        <begin position="276"/>
        <end position="300"/>
    </location>
</feature>
<dbReference type="Pfam" id="PF09678">
    <property type="entry name" value="Caa3_CtaG"/>
    <property type="match status" value="1"/>
</dbReference>
<keyword evidence="9" id="KW-1185">Reference proteome</keyword>
<feature type="transmembrane region" description="Helical" evidence="6">
    <location>
        <begin position="312"/>
        <end position="333"/>
    </location>
</feature>
<dbReference type="EMBL" id="JBHUOP010000003">
    <property type="protein sequence ID" value="MFD2840341.1"/>
    <property type="molecule type" value="Genomic_DNA"/>
</dbReference>
<evidence type="ECO:0000313" key="8">
    <source>
        <dbReference type="EMBL" id="MFD2840341.1"/>
    </source>
</evidence>
<feature type="transmembrane region" description="Helical" evidence="6">
    <location>
        <begin position="134"/>
        <end position="161"/>
    </location>
</feature>
<organism evidence="8 9">
    <name type="scientific">Populibacterium corticicola</name>
    <dbReference type="NCBI Taxonomy" id="1812826"/>
    <lineage>
        <taxon>Bacteria</taxon>
        <taxon>Bacillati</taxon>
        <taxon>Actinomycetota</taxon>
        <taxon>Actinomycetes</taxon>
        <taxon>Micrococcales</taxon>
        <taxon>Jonesiaceae</taxon>
        <taxon>Populibacterium</taxon>
    </lineage>
</organism>
<feature type="transmembrane region" description="Helical" evidence="6">
    <location>
        <begin position="181"/>
        <end position="202"/>
    </location>
</feature>
<reference evidence="9" key="1">
    <citation type="journal article" date="2019" name="Int. J. Syst. Evol. Microbiol.">
        <title>The Global Catalogue of Microorganisms (GCM) 10K type strain sequencing project: providing services to taxonomists for standard genome sequencing and annotation.</title>
        <authorList>
            <consortium name="The Broad Institute Genomics Platform"/>
            <consortium name="The Broad Institute Genome Sequencing Center for Infectious Disease"/>
            <person name="Wu L."/>
            <person name="Ma J."/>
        </authorList>
    </citation>
    <scope>NUCLEOTIDE SEQUENCE [LARGE SCALE GENOMIC DNA]</scope>
    <source>
        <strain evidence="9">KCTC 33576</strain>
    </source>
</reference>
<dbReference type="PANTHER" id="PTHR34820:SF4">
    <property type="entry name" value="INNER MEMBRANE PROTEIN YEBZ"/>
    <property type="match status" value="1"/>
</dbReference>
<feature type="transmembrane region" description="Helical" evidence="6">
    <location>
        <begin position="241"/>
        <end position="264"/>
    </location>
</feature>
<dbReference type="RefSeq" id="WP_377466168.1">
    <property type="nucleotide sequence ID" value="NZ_JBHUOP010000003.1"/>
</dbReference>
<keyword evidence="5 6" id="KW-0472">Membrane</keyword>
<evidence type="ECO:0000313" key="9">
    <source>
        <dbReference type="Proteomes" id="UP001597391"/>
    </source>
</evidence>
<evidence type="ECO:0000256" key="4">
    <source>
        <dbReference type="ARBA" id="ARBA00022989"/>
    </source>
</evidence>
<feature type="transmembrane region" description="Helical" evidence="6">
    <location>
        <begin position="566"/>
        <end position="590"/>
    </location>
</feature>
<feature type="transmembrane region" description="Helical" evidence="6">
    <location>
        <begin position="209"/>
        <end position="229"/>
    </location>
</feature>
<sequence>MNVSAPARPSGSTASRFVVTALGGFVVVALLALVAAAAYSAAFAEPGFADPGAVVRYGVGVSTLLTEAFIAVTAGALVLAVFVVPGGGRAKAIRPPRKSRIELSEAGGTPRTPERVTARRNVAPASTTFRNTMLIAGCGAAGWTLAMLARLLFVGANMVGIPLSDPQFGEQWFVFVSRIPAGQVLLTILLIAAVVTTLCFLVTRPIGAMWTLALTASAFAFLASMGHASGGANHVQAVSGMFMHLAAAAVWIGALATIALLYLMPTTPASHLATITARYSAIAGWAFVLVAVSGFVSAVIRVGGFDGLNTQYGGLILAKTGLFVVLGIFGWLHRRHVVAQLGLSPKGARGMLPAAFWRLAGAEILLMGAVSGVAVALGGTAPPESDELPPDASPAYLLTGSELPPEPTFTRWFTEWNFDVLFGFLCIAGLVVYWRWVLRLRARGDSWSWLRTASWTLGMIIMFWVTSGGPAVYGAVLFSAHMLMHMLLAMVIPILLTLAAPVTLVMRAVPARKDDSRGGREWLLGIIHSRYGQFFSHPVVAAVNFAGSMILFYYTPAFEFAMETHLGHMAMIVHFTLAGYFFANALIGIDPGPNRPGYAQRLVLLLSTMVFHAFFGVTMMASETLLAADWFGLMGRPWGESAIADQQRGGAIAWGIGEIPTLSLAIIVAVSWATSDERAARRRDRQVEQYGDTELEEYNRQLAQLAQSDARQAERDN</sequence>
<accession>A0ABW5XGH0</accession>
<feature type="transmembrane region" description="Helical" evidence="6">
    <location>
        <begin position="602"/>
        <end position="631"/>
    </location>
</feature>
<dbReference type="Pfam" id="PF05425">
    <property type="entry name" value="CopD"/>
    <property type="match status" value="1"/>
</dbReference>
<name>A0ABW5XGH0_9MICO</name>
<proteinExistence type="predicted"/>
<dbReference type="PANTHER" id="PTHR34820">
    <property type="entry name" value="INNER MEMBRANE PROTEIN YEBZ"/>
    <property type="match status" value="1"/>
</dbReference>